<feature type="region of interest" description="Disordered" evidence="1">
    <location>
        <begin position="378"/>
        <end position="397"/>
    </location>
</feature>
<feature type="compositionally biased region" description="Polar residues" evidence="1">
    <location>
        <begin position="730"/>
        <end position="740"/>
    </location>
</feature>
<keyword evidence="2" id="KW-0812">Transmembrane</keyword>
<evidence type="ECO:0000256" key="1">
    <source>
        <dbReference type="SAM" id="MobiDB-lite"/>
    </source>
</evidence>
<organism evidence="3 4">
    <name type="scientific">Pseudozyma flocculosa</name>
    <dbReference type="NCBI Taxonomy" id="84751"/>
    <lineage>
        <taxon>Eukaryota</taxon>
        <taxon>Fungi</taxon>
        <taxon>Dikarya</taxon>
        <taxon>Basidiomycota</taxon>
        <taxon>Ustilaginomycotina</taxon>
        <taxon>Ustilaginomycetes</taxon>
        <taxon>Ustilaginales</taxon>
        <taxon>Ustilaginaceae</taxon>
        <taxon>Pseudozyma</taxon>
    </lineage>
</organism>
<reference evidence="3 4" key="1">
    <citation type="submission" date="2018-03" db="EMBL/GenBank/DDBJ databases">
        <authorList>
            <person name="Guldener U."/>
        </authorList>
    </citation>
    <scope>NUCLEOTIDE SEQUENCE [LARGE SCALE GENOMIC DNA]</scope>
    <source>
        <strain evidence="3 4">DAOM196992</strain>
    </source>
</reference>
<keyword evidence="4" id="KW-1185">Reference proteome</keyword>
<evidence type="ECO:0000313" key="3">
    <source>
        <dbReference type="EMBL" id="SPO41841.1"/>
    </source>
</evidence>
<accession>A0A5C3FEE4</accession>
<name>A0A5C3FEE4_9BASI</name>
<dbReference type="EMBL" id="OOIP01000032">
    <property type="protein sequence ID" value="SPO41841.1"/>
    <property type="molecule type" value="Genomic_DNA"/>
</dbReference>
<gene>
    <name evidence="3" type="ORF">PSFLO_07323</name>
</gene>
<dbReference type="AlphaFoldDB" id="A0A5C3FEE4"/>
<sequence length="836" mass="91973">MAASSSSPRPHELRQHSLAAHSLDECTCDRRVDCCGDTRSLPRACESCAGHHSSGGTQDDAYQQVGIPAFFRALDAFERLLLNIFGSPAALSLLDLARLCLVHPCLAPIARAVAKRHRLRRILLASLGFVPQDVLSLTQWTDARGVDRIERIWDCFVDGFAFGVVNADIIEIADLFSRFSKWIYRSHGGFPALRSGSLPSIPKAVVEPASSSSCNASPSPVQAAKTHRFFLFSNAVVYAAIRGLSRRARVKPAAGLQRIVEDYEDLDSNQREARLRQEFESLRATLLRCDPFGTHVERFRVGRPLDSAVEGDKPALSALNPHDRDCACFDRSWATWYLAAYHHLVTRYRRFTSPADVHHMAYRTILAAVPAFPTSSGLLRSTSSSTGQGAAASQERRDPLLLSTHLNPDSMLFSLQESQTFSQTKTLFNLTEHALAPGMARLWAGNVGYAWGEGGSLWQEESRRSAERRLTEGMRGIARSTQESSVVDDGGKCDKTDDDVRLKERQPIHAVLLAHARWRARLFLRWLHVEDDDTAASDDERRTMLEKARSFDIHFVRRALQIQQWAGLDSFSAVVAAQRSQAQAADHHPRIPAVQVHPSSPFLAFERTRRGATSGKRLGLVALLDGKGKPALASARTAEERARIEEAGWKAILAPLLSLSPSGEAARVTPSEPLRTQALRLLGNLHEGLVHPCLSSGPTNDSAATIEPLCIETHSQPPRCAGSSPDDGRSNSAARQTTVFFSDPSPPGAPDAHPFLVKGLLCQEAWCDDLTSLWPQNDPRWSAQAGSRGSIDRLRHHLARLFWELELNIVLVLVGAVICLGAVAISIWSIRREAAV</sequence>
<keyword evidence="2" id="KW-1133">Transmembrane helix</keyword>
<evidence type="ECO:0000256" key="2">
    <source>
        <dbReference type="SAM" id="Phobius"/>
    </source>
</evidence>
<dbReference type="Proteomes" id="UP000323386">
    <property type="component" value="Unassembled WGS sequence"/>
</dbReference>
<dbReference type="OrthoDB" id="3366723at2759"/>
<feature type="transmembrane region" description="Helical" evidence="2">
    <location>
        <begin position="809"/>
        <end position="830"/>
    </location>
</feature>
<proteinExistence type="predicted"/>
<protein>
    <submittedName>
        <fullName evidence="3">Uncharacterized protein</fullName>
    </submittedName>
</protein>
<evidence type="ECO:0000313" key="4">
    <source>
        <dbReference type="Proteomes" id="UP000323386"/>
    </source>
</evidence>
<feature type="region of interest" description="Disordered" evidence="1">
    <location>
        <begin position="715"/>
        <end position="747"/>
    </location>
</feature>
<keyword evidence="2" id="KW-0472">Membrane</keyword>
<feature type="compositionally biased region" description="Low complexity" evidence="1">
    <location>
        <begin position="378"/>
        <end position="393"/>
    </location>
</feature>